<comment type="caution">
    <text evidence="4">The sequence shown here is derived from an EMBL/GenBank/DDBJ whole genome shotgun (WGS) entry which is preliminary data.</text>
</comment>
<organism evidence="4 5">
    <name type="scientific">Anaeramoeba flamelloides</name>
    <dbReference type="NCBI Taxonomy" id="1746091"/>
    <lineage>
        <taxon>Eukaryota</taxon>
        <taxon>Metamonada</taxon>
        <taxon>Anaeramoebidae</taxon>
        <taxon>Anaeramoeba</taxon>
    </lineage>
</organism>
<comment type="similarity">
    <text evidence="1">Belongs to the importin alpha family.</text>
</comment>
<name>A0ABQ8YYP6_9EUKA</name>
<evidence type="ECO:0000256" key="3">
    <source>
        <dbReference type="ARBA" id="ARBA00022927"/>
    </source>
</evidence>
<keyword evidence="2" id="KW-0813">Transport</keyword>
<dbReference type="InterPro" id="IPR016024">
    <property type="entry name" value="ARM-type_fold"/>
</dbReference>
<evidence type="ECO:0000256" key="2">
    <source>
        <dbReference type="ARBA" id="ARBA00022448"/>
    </source>
</evidence>
<evidence type="ECO:0000256" key="1">
    <source>
        <dbReference type="ARBA" id="ARBA00010394"/>
    </source>
</evidence>
<dbReference type="PANTHER" id="PTHR23316">
    <property type="entry name" value="IMPORTIN ALPHA"/>
    <property type="match status" value="1"/>
</dbReference>
<dbReference type="Gene3D" id="1.25.10.10">
    <property type="entry name" value="Leucine-rich Repeat Variant"/>
    <property type="match status" value="1"/>
</dbReference>
<dbReference type="Proteomes" id="UP001150062">
    <property type="component" value="Unassembled WGS sequence"/>
</dbReference>
<evidence type="ECO:0000313" key="4">
    <source>
        <dbReference type="EMBL" id="KAJ6249751.1"/>
    </source>
</evidence>
<accession>A0ABQ8YYP6</accession>
<gene>
    <name evidence="4" type="ORF">M0813_16738</name>
</gene>
<evidence type="ECO:0000313" key="5">
    <source>
        <dbReference type="Proteomes" id="UP001150062"/>
    </source>
</evidence>
<proteinExistence type="inferred from homology"/>
<keyword evidence="3" id="KW-0653">Protein transport</keyword>
<dbReference type="InterPro" id="IPR011989">
    <property type="entry name" value="ARM-like"/>
</dbReference>
<protein>
    <submittedName>
        <fullName evidence="4">Importin subunit alpha</fullName>
    </submittedName>
</protein>
<sequence length="332" mass="38882">MYLNWHIIVCDSKQYCKEFLNKNYLDEILNLLENKLTNRKIRSITWAISNLCHGIPNEYKNIIQRLVKVQTSFLNFDDQYILSDSCFGITNLVQNEQIIQILFEENTINTIIFLLKEKFSSPQKKRNLLLLLITIIKFCNYKEIESLIEIGILKSLSKILNSNNNELFVEIITKLIKKLCKGGEDSISKIMDSGVIHFLFIYLYNEDNYFSFEMKKILVKFFYLWYSKAKLQDCLQLTEQGSIELLIQEIMILDEIEILIPSLKTVLVILSLNSYYMNEILESNGAFEIIGKLNTHKNQTIQSASIQIIGNWEKILNNRGKQNVLELENNIY</sequence>
<keyword evidence="5" id="KW-1185">Reference proteome</keyword>
<dbReference type="SUPFAM" id="SSF48371">
    <property type="entry name" value="ARM repeat"/>
    <property type="match status" value="1"/>
</dbReference>
<reference evidence="4" key="1">
    <citation type="submission" date="2022-08" db="EMBL/GenBank/DDBJ databases">
        <title>Novel sulfate-reducing endosymbionts in the free-living metamonad Anaeramoeba.</title>
        <authorList>
            <person name="Jerlstrom-Hultqvist J."/>
            <person name="Cepicka I."/>
            <person name="Gallot-Lavallee L."/>
            <person name="Salas-Leiva D."/>
            <person name="Curtis B.A."/>
            <person name="Zahonova K."/>
            <person name="Pipaliya S."/>
            <person name="Dacks J."/>
            <person name="Roger A.J."/>
        </authorList>
    </citation>
    <scope>NUCLEOTIDE SEQUENCE</scope>
    <source>
        <strain evidence="4">Schooner1</strain>
    </source>
</reference>
<dbReference type="EMBL" id="JAOAOG010000093">
    <property type="protein sequence ID" value="KAJ6249751.1"/>
    <property type="molecule type" value="Genomic_DNA"/>
</dbReference>